<evidence type="ECO:0000256" key="1">
    <source>
        <dbReference type="ARBA" id="ARBA00004196"/>
    </source>
</evidence>
<dbReference type="SMART" id="SM00079">
    <property type="entry name" value="PBPe"/>
    <property type="match status" value="1"/>
</dbReference>
<evidence type="ECO:0000256" key="2">
    <source>
        <dbReference type="ARBA" id="ARBA00010333"/>
    </source>
</evidence>
<keyword evidence="3 7" id="KW-0732">Signal</keyword>
<proteinExistence type="inferred from homology"/>
<feature type="domain" description="Ionotropic glutamate receptor C-terminal" evidence="9">
    <location>
        <begin position="43"/>
        <end position="260"/>
    </location>
</feature>
<dbReference type="PROSITE" id="PS51257">
    <property type="entry name" value="PROKAR_LIPOPROTEIN"/>
    <property type="match status" value="1"/>
</dbReference>
<dbReference type="InterPro" id="IPR001320">
    <property type="entry name" value="Iontro_rcpt_C"/>
</dbReference>
<organism evidence="10 11">
    <name type="scientific">Pseudogracilibacillus auburnensis</name>
    <dbReference type="NCBI Taxonomy" id="1494959"/>
    <lineage>
        <taxon>Bacteria</taxon>
        <taxon>Bacillati</taxon>
        <taxon>Bacillota</taxon>
        <taxon>Bacilli</taxon>
        <taxon>Bacillales</taxon>
        <taxon>Bacillaceae</taxon>
        <taxon>Pseudogracilibacillus</taxon>
    </lineage>
</organism>
<dbReference type="InterPro" id="IPR018313">
    <property type="entry name" value="SBP_3_CS"/>
</dbReference>
<dbReference type="GO" id="GO:0015276">
    <property type="term" value="F:ligand-gated monoatomic ion channel activity"/>
    <property type="evidence" value="ECO:0007669"/>
    <property type="project" value="InterPro"/>
</dbReference>
<accession>A0A2V3WAJ5</accession>
<evidence type="ECO:0000259" key="8">
    <source>
        <dbReference type="SMART" id="SM00062"/>
    </source>
</evidence>
<dbReference type="OrthoDB" id="8613538at2"/>
<evidence type="ECO:0000313" key="10">
    <source>
        <dbReference type="EMBL" id="PXW90258.1"/>
    </source>
</evidence>
<dbReference type="InterPro" id="IPR001638">
    <property type="entry name" value="Solute-binding_3/MltF_N"/>
</dbReference>
<comment type="similarity">
    <text evidence="2 6">Belongs to the bacterial solute-binding protein 3 family.</text>
</comment>
<keyword evidence="11" id="KW-1185">Reference proteome</keyword>
<name>A0A2V3WAJ5_9BACI</name>
<sequence length="265" mass="28635">MRKFLLTTLLGILLLIVAACGADGGDSEEVAGDSSGDGGDGGDFTFASSGLYPPFNYSDNDKLVGFDIEIGTALAEEMGMNPDPVTNPWQTIIAALNSDKFDAIIGSMAITDERLEEVNFTEPYYESGAQVFVAEDNNDVTSIDDLNGAKIGVVVSSTFEENAKEYTDEVITYDSDVTALQDLLVKGRLDAVITDQLVGMYAINENNLAIKQVDEPIYLDQMGIAIKKEDEELLDKVNEALQTIKENGTYAEISEKYFGADISGE</sequence>
<dbReference type="SMART" id="SM00062">
    <property type="entry name" value="PBPb"/>
    <property type="match status" value="1"/>
</dbReference>
<dbReference type="Proteomes" id="UP000247978">
    <property type="component" value="Unassembled WGS sequence"/>
</dbReference>
<dbReference type="PROSITE" id="PS01039">
    <property type="entry name" value="SBP_BACTERIAL_3"/>
    <property type="match status" value="1"/>
</dbReference>
<comment type="caution">
    <text evidence="10">The sequence shown here is derived from an EMBL/GenBank/DDBJ whole genome shotgun (WGS) entry which is preliminary data.</text>
</comment>
<feature type="chain" id="PRO_5015944145" evidence="7">
    <location>
        <begin position="22"/>
        <end position="265"/>
    </location>
</feature>
<dbReference type="GO" id="GO:0030313">
    <property type="term" value="C:cell envelope"/>
    <property type="evidence" value="ECO:0007669"/>
    <property type="project" value="UniProtKB-SubCell"/>
</dbReference>
<evidence type="ECO:0000256" key="6">
    <source>
        <dbReference type="RuleBase" id="RU003744"/>
    </source>
</evidence>
<comment type="subcellular location">
    <subcellularLocation>
        <location evidence="1">Cell envelope</location>
    </subcellularLocation>
</comment>
<dbReference type="PANTHER" id="PTHR35936:SF34">
    <property type="entry name" value="ABC TRANSPORTER EXTRACELLULAR-BINDING PROTEIN YCKB-RELATED"/>
    <property type="match status" value="1"/>
</dbReference>
<dbReference type="PANTHER" id="PTHR35936">
    <property type="entry name" value="MEMBRANE-BOUND LYTIC MUREIN TRANSGLYCOSYLASE F"/>
    <property type="match status" value="1"/>
</dbReference>
<dbReference type="RefSeq" id="WP_110393532.1">
    <property type="nucleotide sequence ID" value="NZ_JADIJL010000014.1"/>
</dbReference>
<feature type="domain" description="Solute-binding protein family 3/N-terminal" evidence="8">
    <location>
        <begin position="43"/>
        <end position="261"/>
    </location>
</feature>
<reference evidence="10 11" key="1">
    <citation type="submission" date="2018-05" db="EMBL/GenBank/DDBJ databases">
        <title>Genomic Encyclopedia of Type Strains, Phase IV (KMG-IV): sequencing the most valuable type-strain genomes for metagenomic binning, comparative biology and taxonomic classification.</title>
        <authorList>
            <person name="Goeker M."/>
        </authorList>
    </citation>
    <scope>NUCLEOTIDE SEQUENCE [LARGE SCALE GENOMIC DNA]</scope>
    <source>
        <strain evidence="10 11">DSM 28556</strain>
    </source>
</reference>
<dbReference type="EMBL" id="QJJQ01000001">
    <property type="protein sequence ID" value="PXW90258.1"/>
    <property type="molecule type" value="Genomic_DNA"/>
</dbReference>
<dbReference type="Pfam" id="PF00497">
    <property type="entry name" value="SBP_bac_3"/>
    <property type="match status" value="1"/>
</dbReference>
<feature type="signal peptide" evidence="7">
    <location>
        <begin position="1"/>
        <end position="21"/>
    </location>
</feature>
<dbReference type="GO" id="GO:0016020">
    <property type="term" value="C:membrane"/>
    <property type="evidence" value="ECO:0007669"/>
    <property type="project" value="InterPro"/>
</dbReference>
<evidence type="ECO:0000256" key="5">
    <source>
        <dbReference type="ARBA" id="ARBA00023288"/>
    </source>
</evidence>
<dbReference type="SUPFAM" id="SSF53850">
    <property type="entry name" value="Periplasmic binding protein-like II"/>
    <property type="match status" value="1"/>
</dbReference>
<evidence type="ECO:0000256" key="4">
    <source>
        <dbReference type="ARBA" id="ARBA00023139"/>
    </source>
</evidence>
<protein>
    <submittedName>
        <fullName evidence="10">Amino acid ABC transporter substrate-binding protein (PAAT family)</fullName>
    </submittedName>
</protein>
<dbReference type="AlphaFoldDB" id="A0A2V3WAJ5"/>
<keyword evidence="5" id="KW-0449">Lipoprotein</keyword>
<evidence type="ECO:0000313" key="11">
    <source>
        <dbReference type="Proteomes" id="UP000247978"/>
    </source>
</evidence>
<keyword evidence="4" id="KW-0564">Palmitate</keyword>
<evidence type="ECO:0000256" key="3">
    <source>
        <dbReference type="ARBA" id="ARBA00022729"/>
    </source>
</evidence>
<gene>
    <name evidence="10" type="ORF">DFR56_101169</name>
</gene>
<evidence type="ECO:0000259" key="9">
    <source>
        <dbReference type="SMART" id="SM00079"/>
    </source>
</evidence>
<dbReference type="Gene3D" id="3.40.190.10">
    <property type="entry name" value="Periplasmic binding protein-like II"/>
    <property type="match status" value="2"/>
</dbReference>
<evidence type="ECO:0000256" key="7">
    <source>
        <dbReference type="SAM" id="SignalP"/>
    </source>
</evidence>